<dbReference type="EMBL" id="KE148153">
    <property type="protein sequence ID" value="EPE06366.1"/>
    <property type="molecule type" value="Genomic_DNA"/>
</dbReference>
<dbReference type="GO" id="GO:0005634">
    <property type="term" value="C:nucleus"/>
    <property type="evidence" value="ECO:0007669"/>
    <property type="project" value="UniProtKB-SubCell"/>
</dbReference>
<dbReference type="PANTHER" id="PTHR16288">
    <property type="entry name" value="WD40 REPEAT PROTEIN 4"/>
    <property type="match status" value="1"/>
</dbReference>
<dbReference type="GO" id="GO:0008168">
    <property type="term" value="F:methyltransferase activity"/>
    <property type="evidence" value="ECO:0007669"/>
    <property type="project" value="UniProtKB-KW"/>
</dbReference>
<feature type="region of interest" description="Disordered" evidence="9">
    <location>
        <begin position="38"/>
        <end position="143"/>
    </location>
</feature>
<evidence type="ECO:0000256" key="2">
    <source>
        <dbReference type="ARBA" id="ARBA00022574"/>
    </source>
</evidence>
<feature type="repeat" description="WD" evidence="7">
    <location>
        <begin position="370"/>
        <end position="403"/>
    </location>
</feature>
<dbReference type="SMART" id="SM00320">
    <property type="entry name" value="WD40"/>
    <property type="match status" value="1"/>
</dbReference>
<evidence type="ECO:0000313" key="11">
    <source>
        <dbReference type="Proteomes" id="UP000016923"/>
    </source>
</evidence>
<keyword evidence="3 6" id="KW-0819">tRNA processing</keyword>
<protein>
    <submittedName>
        <fullName evidence="10">Trna methyltransferase</fullName>
    </submittedName>
</protein>
<evidence type="ECO:0000256" key="9">
    <source>
        <dbReference type="SAM" id="MobiDB-lite"/>
    </source>
</evidence>
<dbReference type="Gene3D" id="2.130.10.10">
    <property type="entry name" value="YVTN repeat-like/Quinoprotein amine dehydrogenase"/>
    <property type="match status" value="1"/>
</dbReference>
<keyword evidence="5 6" id="KW-0539">Nucleus</keyword>
<comment type="function">
    <text evidence="6">Required for the formation of N(7)-methylguanine at position 46 (m7G46) in tRNA. In the complex, it is required to stabilize and induce conformational changes of the catalytic subunit.</text>
</comment>
<keyword evidence="10" id="KW-0808">Transferase</keyword>
<keyword evidence="11" id="KW-1185">Reference proteome</keyword>
<feature type="compositionally biased region" description="Acidic residues" evidence="9">
    <location>
        <begin position="580"/>
        <end position="590"/>
    </location>
</feature>
<gene>
    <name evidence="10" type="ORF">F503_02494</name>
</gene>
<sequence length="590" mass="64090">MAVPFHRLKVSGDILIAARGAGIHTFNATDGSYISSWQVPQKAEKPEKAQETKGHAKDSEKTEEAAKVEETEKGDVLPAAEGDDDAPPSKRRRVEGELMDELEKTEEAEAQGEKTQESAQKKKKKPRNKAPQVHKDPAKAQASALRTADLPVISILEVTADGRHVVAIMGQDKTVRVLAHENGHLTQLSESVVPKRPCAVDFTADGQTILSGDKFGDVYALPLIEVELTEEQKREEAEAKAKAEEELKKRQRELVVAPIRLEATEFTVHTKGNRQALENQRKQKELFAAQHEKLQKDKEEKNEYQLLLGHVSMLTAVVTAEGIIKGEGGKIKKRPLILTADRDEHIRVTRGIVGNSWGAGSQTHVIETFCLGHTSFVSKLCIPRDRPDRLVSGGGDGELWVWDFWPQGRLLGKADLASHVGAVQGAEKTKVALSGLYSFGKPADPDAMTDGESSAFVVAICERVPALFFFRMEDATLTHTQTLQLPEGQLPLDVVEAGGQLFVATVPAEQAAPEATEAPSTLLSVTKGALGGWAAAAAAASISLPAPTADTDAATASLDRTALRKLLLHSTESLRKDNEEEKEEEKETNE</sequence>
<evidence type="ECO:0000256" key="7">
    <source>
        <dbReference type="PROSITE-ProRule" id="PRU00221"/>
    </source>
</evidence>
<feature type="compositionally biased region" description="Basic and acidic residues" evidence="9">
    <location>
        <begin position="101"/>
        <end position="120"/>
    </location>
</feature>
<dbReference type="HAMAP" id="MF_03056">
    <property type="entry name" value="TRM82"/>
    <property type="match status" value="1"/>
</dbReference>
<evidence type="ECO:0000256" key="6">
    <source>
        <dbReference type="HAMAP-Rule" id="MF_03056"/>
    </source>
</evidence>
<keyword evidence="4 6" id="KW-0677">Repeat</keyword>
<keyword evidence="2 6" id="KW-0853">WD repeat</keyword>
<keyword evidence="10" id="KW-0489">Methyltransferase</keyword>
<evidence type="ECO:0000256" key="1">
    <source>
        <dbReference type="ARBA" id="ARBA00004123"/>
    </source>
</evidence>
<feature type="compositionally biased region" description="Basic and acidic residues" evidence="9">
    <location>
        <begin position="42"/>
        <end position="75"/>
    </location>
</feature>
<dbReference type="GO" id="GO:0106004">
    <property type="term" value="P:tRNA (guanine-N7)-methylation"/>
    <property type="evidence" value="ECO:0007669"/>
    <property type="project" value="UniProtKB-UniRule"/>
</dbReference>
<dbReference type="PROSITE" id="PS50082">
    <property type="entry name" value="WD_REPEATS_2"/>
    <property type="match status" value="1"/>
</dbReference>
<dbReference type="GO" id="GO:0005829">
    <property type="term" value="C:cytosol"/>
    <property type="evidence" value="ECO:0007669"/>
    <property type="project" value="TreeGrafter"/>
</dbReference>
<evidence type="ECO:0000256" key="4">
    <source>
        <dbReference type="ARBA" id="ARBA00022737"/>
    </source>
</evidence>
<dbReference type="InterPro" id="IPR001680">
    <property type="entry name" value="WD40_rpt"/>
</dbReference>
<dbReference type="HOGENOM" id="CLU_022082_0_0_1"/>
<dbReference type="Proteomes" id="UP000016923">
    <property type="component" value="Unassembled WGS sequence"/>
</dbReference>
<evidence type="ECO:0000256" key="5">
    <source>
        <dbReference type="ARBA" id="ARBA00023242"/>
    </source>
</evidence>
<dbReference type="STRING" id="1262450.S3C3K6"/>
<dbReference type="VEuPathDB" id="FungiDB:F503_02494"/>
<organism evidence="10 11">
    <name type="scientific">Ophiostoma piceae (strain UAMH 11346)</name>
    <name type="common">Sap stain fungus</name>
    <dbReference type="NCBI Taxonomy" id="1262450"/>
    <lineage>
        <taxon>Eukaryota</taxon>
        <taxon>Fungi</taxon>
        <taxon>Dikarya</taxon>
        <taxon>Ascomycota</taxon>
        <taxon>Pezizomycotina</taxon>
        <taxon>Sordariomycetes</taxon>
        <taxon>Sordariomycetidae</taxon>
        <taxon>Ophiostomatales</taxon>
        <taxon>Ophiostomataceae</taxon>
        <taxon>Ophiostoma</taxon>
    </lineage>
</organism>
<dbReference type="OrthoDB" id="339900at2759"/>
<dbReference type="eggNOG" id="KOG3914">
    <property type="taxonomic scope" value="Eukaryota"/>
</dbReference>
<evidence type="ECO:0000313" key="10">
    <source>
        <dbReference type="EMBL" id="EPE06366.1"/>
    </source>
</evidence>
<dbReference type="InterPro" id="IPR036322">
    <property type="entry name" value="WD40_repeat_dom_sf"/>
</dbReference>
<dbReference type="GO" id="GO:0043527">
    <property type="term" value="C:tRNA methyltransferase complex"/>
    <property type="evidence" value="ECO:0007669"/>
    <property type="project" value="TreeGrafter"/>
</dbReference>
<evidence type="ECO:0000256" key="8">
    <source>
        <dbReference type="SAM" id="Coils"/>
    </source>
</evidence>
<evidence type="ECO:0000256" key="3">
    <source>
        <dbReference type="ARBA" id="ARBA00022694"/>
    </source>
</evidence>
<comment type="pathway">
    <text evidence="6">tRNA modification; N(7)-methylguanine-tRNA biosynthesis.</text>
</comment>
<dbReference type="PANTHER" id="PTHR16288:SF0">
    <property type="entry name" value="TRNA (GUANINE-N(7)-)-METHYLTRANSFERASE NON-CATALYTIC SUBUNIT WDR4"/>
    <property type="match status" value="1"/>
</dbReference>
<keyword evidence="8" id="KW-0175">Coiled coil</keyword>
<comment type="similarity">
    <text evidence="6">Belongs to the WD repeat TRM82 family.</text>
</comment>
<dbReference type="OMA" id="SERCMPK"/>
<dbReference type="SUPFAM" id="SSF50978">
    <property type="entry name" value="WD40 repeat-like"/>
    <property type="match status" value="1"/>
</dbReference>
<dbReference type="UniPathway" id="UPA00989"/>
<dbReference type="InterPro" id="IPR015943">
    <property type="entry name" value="WD40/YVTN_repeat-like_dom_sf"/>
</dbReference>
<name>S3C3K6_OPHP1</name>
<accession>S3C3K6</accession>
<proteinExistence type="inferred from homology"/>
<dbReference type="AlphaFoldDB" id="S3C3K6"/>
<dbReference type="InterPro" id="IPR028884">
    <property type="entry name" value="Trm82"/>
</dbReference>
<comment type="subcellular location">
    <subcellularLocation>
        <location evidence="1 6">Nucleus</location>
    </subcellularLocation>
</comment>
<reference evidence="10 11" key="1">
    <citation type="journal article" date="2013" name="BMC Genomics">
        <title>The genome and transcriptome of the pine saprophyte Ophiostoma piceae, and a comparison with the bark beetle-associated pine pathogen Grosmannia clavigera.</title>
        <authorList>
            <person name="Haridas S."/>
            <person name="Wang Y."/>
            <person name="Lim L."/>
            <person name="Massoumi Alamouti S."/>
            <person name="Jackman S."/>
            <person name="Docking R."/>
            <person name="Robertson G."/>
            <person name="Birol I."/>
            <person name="Bohlmann J."/>
            <person name="Breuil C."/>
        </authorList>
    </citation>
    <scope>NUCLEOTIDE SEQUENCE [LARGE SCALE GENOMIC DNA]</scope>
    <source>
        <strain evidence="10 11">UAMH 11346</strain>
    </source>
</reference>
<feature type="coiled-coil region" evidence="8">
    <location>
        <begin position="225"/>
        <end position="297"/>
    </location>
</feature>
<feature type="region of interest" description="Disordered" evidence="9">
    <location>
        <begin position="569"/>
        <end position="590"/>
    </location>
</feature>